<dbReference type="GO" id="GO:0005634">
    <property type="term" value="C:nucleus"/>
    <property type="evidence" value="ECO:0007669"/>
    <property type="project" value="UniProtKB-SubCell"/>
</dbReference>
<dbReference type="PANTHER" id="PTHR10484">
    <property type="entry name" value="HISTONE H4"/>
    <property type="match status" value="1"/>
</dbReference>
<evidence type="ECO:0000256" key="6">
    <source>
        <dbReference type="ARBA" id="ARBA00023269"/>
    </source>
</evidence>
<dbReference type="AlphaFoldDB" id="A0A9Q9W5P2"/>
<dbReference type="GO" id="GO:0030527">
    <property type="term" value="F:structural constituent of chromatin"/>
    <property type="evidence" value="ECO:0007669"/>
    <property type="project" value="InterPro"/>
</dbReference>
<keyword evidence="5" id="KW-0539">Nucleus</keyword>
<accession>A0A9Q9W5P2</accession>
<proteinExistence type="predicted"/>
<organism evidence="8">
    <name type="scientific">Cyprinus carpio</name>
    <name type="common">Common carp</name>
    <dbReference type="NCBI Taxonomy" id="7962"/>
    <lineage>
        <taxon>Eukaryota</taxon>
        <taxon>Metazoa</taxon>
        <taxon>Chordata</taxon>
        <taxon>Craniata</taxon>
        <taxon>Vertebrata</taxon>
        <taxon>Euteleostomi</taxon>
        <taxon>Actinopterygii</taxon>
        <taxon>Neopterygii</taxon>
        <taxon>Teleostei</taxon>
        <taxon>Ostariophysi</taxon>
        <taxon>Cypriniformes</taxon>
        <taxon>Cyprinidae</taxon>
        <taxon>Cyprininae</taxon>
        <taxon>Cyprinus</taxon>
    </lineage>
</organism>
<name>A0A9Q9W5P2_CYPCA</name>
<evidence type="ECO:0000256" key="2">
    <source>
        <dbReference type="ARBA" id="ARBA00004286"/>
    </source>
</evidence>
<sequence length="110" mass="12372">MSERGKGGKGLREREALKSVHRKVLRDDIQGIAKPAVNRLARRSGVKRISGPDLRGETPRCAERVFLEAADPRCWRPTPGTPRERPSPPWTSRAYALKRQGRNSWRGFGG</sequence>
<evidence type="ECO:0000256" key="5">
    <source>
        <dbReference type="ARBA" id="ARBA00023242"/>
    </source>
</evidence>
<dbReference type="GO" id="GO:0000786">
    <property type="term" value="C:nucleosome"/>
    <property type="evidence" value="ECO:0007669"/>
    <property type="project" value="UniProtKB-KW"/>
</dbReference>
<dbReference type="KEGG" id="ccar:122136777"/>
<reference evidence="8" key="1">
    <citation type="submission" date="2025-08" db="UniProtKB">
        <authorList>
            <consortium name="RefSeq"/>
        </authorList>
    </citation>
    <scope>IDENTIFICATION</scope>
    <source>
        <tissue evidence="8">Muscle</tissue>
    </source>
</reference>
<feature type="region of interest" description="Disordered" evidence="7">
    <location>
        <begin position="73"/>
        <end position="110"/>
    </location>
</feature>
<dbReference type="RefSeq" id="XP_042577307.1">
    <property type="nucleotide sequence ID" value="XM_042721373.1"/>
</dbReference>
<dbReference type="Proteomes" id="UP001155660">
    <property type="component" value="Chromosome B3"/>
</dbReference>
<keyword evidence="6" id="KW-0544">Nucleosome core</keyword>
<dbReference type="GO" id="GO:0003677">
    <property type="term" value="F:DNA binding"/>
    <property type="evidence" value="ECO:0007669"/>
    <property type="project" value="UniProtKB-KW"/>
</dbReference>
<keyword evidence="4" id="KW-0238">DNA-binding</keyword>
<evidence type="ECO:0000313" key="8">
    <source>
        <dbReference type="RefSeq" id="XP_042577307.1"/>
    </source>
</evidence>
<dbReference type="InterPro" id="IPR001951">
    <property type="entry name" value="Histone_H4"/>
</dbReference>
<evidence type="ECO:0000256" key="3">
    <source>
        <dbReference type="ARBA" id="ARBA00022454"/>
    </source>
</evidence>
<evidence type="ECO:0000256" key="1">
    <source>
        <dbReference type="ARBA" id="ARBA00004123"/>
    </source>
</evidence>
<dbReference type="GeneID" id="122136777"/>
<evidence type="ECO:0000256" key="7">
    <source>
        <dbReference type="SAM" id="MobiDB-lite"/>
    </source>
</evidence>
<gene>
    <name evidence="8" type="primary">LOC122136777</name>
</gene>
<evidence type="ECO:0000256" key="4">
    <source>
        <dbReference type="ARBA" id="ARBA00023125"/>
    </source>
</evidence>
<protein>
    <submittedName>
        <fullName evidence="8">Histone H4-like</fullName>
    </submittedName>
</protein>
<keyword evidence="3" id="KW-0158">Chromosome</keyword>
<comment type="subcellular location">
    <subcellularLocation>
        <location evidence="2">Chromosome</location>
    </subcellularLocation>
    <subcellularLocation>
        <location evidence="1">Nucleus</location>
    </subcellularLocation>
</comment>